<protein>
    <submittedName>
        <fullName evidence="1">Uncharacterized protein</fullName>
    </submittedName>
</protein>
<dbReference type="RefSeq" id="WP_163775315.1">
    <property type="nucleotide sequence ID" value="NZ_AP022569.1"/>
</dbReference>
<sequence>MRKFTQRVLLIGAAEMAIIGAVSGVDLVAQAHADPTSCIGASAQCQQVELTGPQSRATVVCQPTGPKAGAICREWAPRPA</sequence>
<gene>
    <name evidence="1" type="ORF">MCOO_09540</name>
</gene>
<evidence type="ECO:0000313" key="2">
    <source>
        <dbReference type="Proteomes" id="UP000465866"/>
    </source>
</evidence>
<evidence type="ECO:0000313" key="1">
    <source>
        <dbReference type="EMBL" id="BBX44939.1"/>
    </source>
</evidence>
<dbReference type="KEGG" id="mcoo:MCOO_09540"/>
<accession>A0A7I7KT63</accession>
<dbReference type="Proteomes" id="UP000465866">
    <property type="component" value="Chromosome"/>
</dbReference>
<keyword evidence="2" id="KW-1185">Reference proteome</keyword>
<dbReference type="AlphaFoldDB" id="A0A7I7KT63"/>
<dbReference type="EMBL" id="AP022569">
    <property type="protein sequence ID" value="BBX44939.1"/>
    <property type="molecule type" value="Genomic_DNA"/>
</dbReference>
<reference evidence="1 2" key="1">
    <citation type="journal article" date="2019" name="Emerg. Microbes Infect.">
        <title>Comprehensive subspecies identification of 175 nontuberculous mycobacteria species based on 7547 genomic profiles.</title>
        <authorList>
            <person name="Matsumoto Y."/>
            <person name="Kinjo T."/>
            <person name="Motooka D."/>
            <person name="Nabeya D."/>
            <person name="Jung N."/>
            <person name="Uechi K."/>
            <person name="Horii T."/>
            <person name="Iida T."/>
            <person name="Fujita J."/>
            <person name="Nakamura S."/>
        </authorList>
    </citation>
    <scope>NUCLEOTIDE SEQUENCE [LARGE SCALE GENOMIC DNA]</scope>
    <source>
        <strain evidence="1 2">JCM 12404</strain>
    </source>
</reference>
<name>A0A7I7KT63_9MYCO</name>
<organism evidence="1 2">
    <name type="scientific">Mycobacterium cookii</name>
    <dbReference type="NCBI Taxonomy" id="1775"/>
    <lineage>
        <taxon>Bacteria</taxon>
        <taxon>Bacillati</taxon>
        <taxon>Actinomycetota</taxon>
        <taxon>Actinomycetes</taxon>
        <taxon>Mycobacteriales</taxon>
        <taxon>Mycobacteriaceae</taxon>
        <taxon>Mycobacterium</taxon>
    </lineage>
</organism>
<proteinExistence type="predicted"/>